<dbReference type="PANTHER" id="PTHR24286">
    <property type="entry name" value="CYTOCHROME P450 26"/>
    <property type="match status" value="1"/>
</dbReference>
<dbReference type="SUPFAM" id="SSF48264">
    <property type="entry name" value="Cytochrome P450"/>
    <property type="match status" value="1"/>
</dbReference>
<dbReference type="InterPro" id="IPR001128">
    <property type="entry name" value="Cyt_P450"/>
</dbReference>
<keyword evidence="5" id="KW-0560">Oxidoreductase</keyword>
<comment type="cofactor">
    <cofactor evidence="1 8">
        <name>heme</name>
        <dbReference type="ChEBI" id="CHEBI:30413"/>
    </cofactor>
</comment>
<proteinExistence type="inferred from homology"/>
<gene>
    <name evidence="9" type="ORF">CB0940_02500</name>
    <name evidence="10" type="ORF">RHO25_004257</name>
</gene>
<dbReference type="CDD" id="cd00302">
    <property type="entry name" value="cytochrome_P450"/>
    <property type="match status" value="1"/>
</dbReference>
<dbReference type="PANTHER" id="PTHR24286:SF24">
    <property type="entry name" value="LANOSTEROL 14-ALPHA DEMETHYLASE"/>
    <property type="match status" value="1"/>
</dbReference>
<dbReference type="InterPro" id="IPR002403">
    <property type="entry name" value="Cyt_P450_E_grp-IV"/>
</dbReference>
<evidence type="ECO:0000256" key="6">
    <source>
        <dbReference type="ARBA" id="ARBA00023004"/>
    </source>
</evidence>
<dbReference type="GO" id="GO:0016705">
    <property type="term" value="F:oxidoreductase activity, acting on paired donors, with incorporation or reduction of molecular oxygen"/>
    <property type="evidence" value="ECO:0007669"/>
    <property type="project" value="InterPro"/>
</dbReference>
<evidence type="ECO:0000313" key="11">
    <source>
        <dbReference type="Proteomes" id="UP000230605"/>
    </source>
</evidence>
<evidence type="ECO:0000256" key="8">
    <source>
        <dbReference type="PIRSR" id="PIRSR602403-1"/>
    </source>
</evidence>
<sequence length="538" mass="61375">MNLTTNFNESLLAAPTISAALPLIIADKGTFPIALTSLVTALVALLTYYLRPPGVHPKSPAFTSDTSPIIGSFGYISRQLTWYKKSVKESTSGHFSFRLGRRHVIGLSGVAARKWFFEEPLLDLVSGAVILPFGVHFWPPIHDIFKPDGNRARNNTFFLRRMLEMMKTDKLEKQLFRCIGDARECFETILADSPTGVINLPELWKPILRQNCRLFVSSDIADDPKQFKKVSDCVDTLLHTYSVFNVFFKWLPSPAYWRRRLARYGLVRFFRQMYNQRLSMTPEEASRKNDPFQSLINNGDSEPYINEFFTSAAFITTTNAHVISSQMLENMAIHQEWQQKCFEELQTVANKYAGGMDVALVDKIPHIPLKAWETSFPTMHMCLNELIRSWSSFGVMRYNTSPNAIPIPGSDEVLPGHTFAIYHTGEPQFSAKLYPEPSKFDPTRFLEGREEFKQEPYGFFGWGGGTHPCTGMRWAKLQQYIMLANALALWKLSSCDKDGNLDPYAKERQRGLDVDLDSETPFKLPPALCRFEPREQVQ</sequence>
<accession>A0A2G5I339</accession>
<dbReference type="AlphaFoldDB" id="A0A2G5I339"/>
<name>A0A2G5I339_CERBT</name>
<keyword evidence="3 8" id="KW-0349">Heme</keyword>
<evidence type="ECO:0000313" key="10">
    <source>
        <dbReference type="EMBL" id="WPA99639.1"/>
    </source>
</evidence>
<evidence type="ECO:0000256" key="5">
    <source>
        <dbReference type="ARBA" id="ARBA00023002"/>
    </source>
</evidence>
<dbReference type="GO" id="GO:0016125">
    <property type="term" value="P:sterol metabolic process"/>
    <property type="evidence" value="ECO:0007669"/>
    <property type="project" value="TreeGrafter"/>
</dbReference>
<feature type="binding site" description="axial binding residue" evidence="8">
    <location>
        <position position="469"/>
    </location>
    <ligand>
        <name>heme</name>
        <dbReference type="ChEBI" id="CHEBI:30413"/>
    </ligand>
    <ligandPart>
        <name>Fe</name>
        <dbReference type="ChEBI" id="CHEBI:18248"/>
    </ligandPart>
</feature>
<protein>
    <recommendedName>
        <fullName evidence="13">Cytochrome P450</fullName>
    </recommendedName>
</protein>
<evidence type="ECO:0008006" key="13">
    <source>
        <dbReference type="Google" id="ProtNLM"/>
    </source>
</evidence>
<keyword evidence="6 8" id="KW-0408">Iron</keyword>
<keyword evidence="7" id="KW-0503">Monooxygenase</keyword>
<keyword evidence="4 8" id="KW-0479">Metal-binding</keyword>
<evidence type="ECO:0000256" key="2">
    <source>
        <dbReference type="ARBA" id="ARBA00010617"/>
    </source>
</evidence>
<dbReference type="EMBL" id="LKMD01000101">
    <property type="protein sequence ID" value="PIA99161.1"/>
    <property type="molecule type" value="Genomic_DNA"/>
</dbReference>
<evidence type="ECO:0000256" key="1">
    <source>
        <dbReference type="ARBA" id="ARBA00001971"/>
    </source>
</evidence>
<dbReference type="Proteomes" id="UP000230605">
    <property type="component" value="Chromosome 3"/>
</dbReference>
<dbReference type="GO" id="GO:0020037">
    <property type="term" value="F:heme binding"/>
    <property type="evidence" value="ECO:0007669"/>
    <property type="project" value="InterPro"/>
</dbReference>
<dbReference type="Gene3D" id="1.10.630.10">
    <property type="entry name" value="Cytochrome P450"/>
    <property type="match status" value="1"/>
</dbReference>
<dbReference type="PRINTS" id="PR00465">
    <property type="entry name" value="EP450IV"/>
</dbReference>
<evidence type="ECO:0000256" key="4">
    <source>
        <dbReference type="ARBA" id="ARBA00022723"/>
    </source>
</evidence>
<dbReference type="Proteomes" id="UP001302367">
    <property type="component" value="Chromosome 3"/>
</dbReference>
<evidence type="ECO:0000313" key="9">
    <source>
        <dbReference type="EMBL" id="PIA99161.1"/>
    </source>
</evidence>
<evidence type="ECO:0000256" key="3">
    <source>
        <dbReference type="ARBA" id="ARBA00022617"/>
    </source>
</evidence>
<reference evidence="9 11" key="1">
    <citation type="submission" date="2015-10" db="EMBL/GenBank/DDBJ databases">
        <title>The cercosporin biosynthetic gene cluster was horizontally transferred to several fungal lineages and shown to be expanded in Cercospora beticola based on microsynteny with recipient genomes.</title>
        <authorList>
            <person name="De Jonge R."/>
            <person name="Ebert M.K."/>
            <person name="Suttle J.C."/>
            <person name="Jurick Ii W.M."/>
            <person name="Secor G.A."/>
            <person name="Thomma B.P."/>
            <person name="Van De Peer Y."/>
            <person name="Bolton M.D."/>
        </authorList>
    </citation>
    <scope>NUCLEOTIDE SEQUENCE [LARGE SCALE GENOMIC DNA]</scope>
    <source>
        <strain evidence="9 11">09-40</strain>
    </source>
</reference>
<dbReference type="EMBL" id="CP134186">
    <property type="protein sequence ID" value="WPA99639.1"/>
    <property type="molecule type" value="Genomic_DNA"/>
</dbReference>
<reference evidence="10 12" key="2">
    <citation type="submission" date="2023-09" db="EMBL/GenBank/DDBJ databases">
        <title>Complete-Gapless Cercospora beticola genome.</title>
        <authorList>
            <person name="Wyatt N.A."/>
            <person name="Spanner R.E."/>
            <person name="Bolton M.D."/>
        </authorList>
    </citation>
    <scope>NUCLEOTIDE SEQUENCE [LARGE SCALE GENOMIC DNA]</scope>
    <source>
        <strain evidence="10">Cb09-40</strain>
    </source>
</reference>
<dbReference type="Pfam" id="PF00067">
    <property type="entry name" value="p450"/>
    <property type="match status" value="1"/>
</dbReference>
<dbReference type="GO" id="GO:0005506">
    <property type="term" value="F:iron ion binding"/>
    <property type="evidence" value="ECO:0007669"/>
    <property type="project" value="InterPro"/>
</dbReference>
<keyword evidence="12" id="KW-1185">Reference proteome</keyword>
<comment type="similarity">
    <text evidence="2">Belongs to the cytochrome P450 family.</text>
</comment>
<evidence type="ECO:0000256" key="7">
    <source>
        <dbReference type="ARBA" id="ARBA00023033"/>
    </source>
</evidence>
<evidence type="ECO:0000313" key="12">
    <source>
        <dbReference type="Proteomes" id="UP001302367"/>
    </source>
</evidence>
<organism evidence="9 11">
    <name type="scientific">Cercospora beticola</name>
    <name type="common">Sugarbeet leaf spot fungus</name>
    <dbReference type="NCBI Taxonomy" id="122368"/>
    <lineage>
        <taxon>Eukaryota</taxon>
        <taxon>Fungi</taxon>
        <taxon>Dikarya</taxon>
        <taxon>Ascomycota</taxon>
        <taxon>Pezizomycotina</taxon>
        <taxon>Dothideomycetes</taxon>
        <taxon>Dothideomycetidae</taxon>
        <taxon>Mycosphaerellales</taxon>
        <taxon>Mycosphaerellaceae</taxon>
        <taxon>Cercospora</taxon>
    </lineage>
</organism>
<dbReference type="GO" id="GO:0004497">
    <property type="term" value="F:monooxygenase activity"/>
    <property type="evidence" value="ECO:0007669"/>
    <property type="project" value="UniProtKB-KW"/>
</dbReference>
<dbReference type="InterPro" id="IPR036396">
    <property type="entry name" value="Cyt_P450_sf"/>
</dbReference>
<dbReference type="OrthoDB" id="1055148at2759"/>